<evidence type="ECO:0000313" key="3">
    <source>
        <dbReference type="Proteomes" id="UP000515728"/>
    </source>
</evidence>
<feature type="transmembrane region" description="Helical" evidence="1">
    <location>
        <begin position="151"/>
        <end position="174"/>
    </location>
</feature>
<dbReference type="KEGG" id="ppel:H6H00_06445"/>
<accession>A0A7G7MLD1</accession>
<keyword evidence="1" id="KW-0472">Membrane</keyword>
<feature type="transmembrane region" description="Helical" evidence="1">
    <location>
        <begin position="47"/>
        <end position="67"/>
    </location>
</feature>
<protein>
    <submittedName>
        <fullName evidence="2">Uncharacterized protein</fullName>
    </submittedName>
</protein>
<dbReference type="Pfam" id="PF24838">
    <property type="entry name" value="8xMP"/>
    <property type="match status" value="1"/>
</dbReference>
<reference evidence="2 3" key="1">
    <citation type="submission" date="2020-08" db="EMBL/GenBank/DDBJ databases">
        <authorList>
            <person name="Mo P."/>
        </authorList>
    </citation>
    <scope>NUCLEOTIDE SEQUENCE [LARGE SCALE GENOMIC DNA]</scope>
    <source>
        <strain evidence="2 3">CGMCC 4.1532</strain>
    </source>
</reference>
<proteinExistence type="predicted"/>
<organism evidence="2 3">
    <name type="scientific">Pseudonocardia petroleophila</name>
    <dbReference type="NCBI Taxonomy" id="37331"/>
    <lineage>
        <taxon>Bacteria</taxon>
        <taxon>Bacillati</taxon>
        <taxon>Actinomycetota</taxon>
        <taxon>Actinomycetes</taxon>
        <taxon>Pseudonocardiales</taxon>
        <taxon>Pseudonocardiaceae</taxon>
        <taxon>Pseudonocardia</taxon>
    </lineage>
</organism>
<evidence type="ECO:0000313" key="2">
    <source>
        <dbReference type="EMBL" id="QNG53592.1"/>
    </source>
</evidence>
<evidence type="ECO:0000256" key="1">
    <source>
        <dbReference type="SAM" id="Phobius"/>
    </source>
</evidence>
<keyword evidence="1" id="KW-0812">Transmembrane</keyword>
<dbReference type="AlphaFoldDB" id="A0A7G7MLD1"/>
<dbReference type="RefSeq" id="WP_185720419.1">
    <property type="nucleotide sequence ID" value="NZ_BAAAWI010000001.1"/>
</dbReference>
<name>A0A7G7MLD1_9PSEU</name>
<sequence length="175" mass="19098">MTGPGPLDANLFPNGLPQSEKEMDRLFELYKLMVASSEALVARRQGLNTFFLTVNGAIVTVAGLILTNGRDARLQAVAMLALTLTGGILSTAWRTLIVSFGQLNTGKFAVINRIEQLFPAAIFLAEWKALGEGRQPKRYRTFTSREVWTPWAFIAVYAVASSVEILIATGVIVLP</sequence>
<feature type="transmembrane region" description="Helical" evidence="1">
    <location>
        <begin position="74"/>
        <end position="93"/>
    </location>
</feature>
<gene>
    <name evidence="2" type="ORF">H6H00_06445</name>
</gene>
<keyword evidence="1" id="KW-1133">Transmembrane helix</keyword>
<dbReference type="InterPro" id="IPR056918">
    <property type="entry name" value="8xMP"/>
</dbReference>
<dbReference type="EMBL" id="CP060131">
    <property type="protein sequence ID" value="QNG53592.1"/>
    <property type="molecule type" value="Genomic_DNA"/>
</dbReference>
<dbReference type="Proteomes" id="UP000515728">
    <property type="component" value="Chromosome"/>
</dbReference>
<keyword evidence="3" id="KW-1185">Reference proteome</keyword>